<dbReference type="EMBL" id="CM004391">
    <property type="protein sequence ID" value="OAY50094.1"/>
    <property type="molecule type" value="Genomic_DNA"/>
</dbReference>
<gene>
    <name evidence="1" type="ORF">MANES_05G107700</name>
</gene>
<accession>A0A251KVC6</accession>
<proteinExistence type="predicted"/>
<protein>
    <submittedName>
        <fullName evidence="1">Uncharacterized protein</fullName>
    </submittedName>
</protein>
<dbReference type="EMBL" id="CM004391">
    <property type="protein sequence ID" value="OAY50095.1"/>
    <property type="molecule type" value="Genomic_DNA"/>
</dbReference>
<evidence type="ECO:0000313" key="2">
    <source>
        <dbReference type="Proteomes" id="UP000091857"/>
    </source>
</evidence>
<organism evidence="1 2">
    <name type="scientific">Manihot esculenta</name>
    <name type="common">Cassava</name>
    <name type="synonym">Jatropha manihot</name>
    <dbReference type="NCBI Taxonomy" id="3983"/>
    <lineage>
        <taxon>Eukaryota</taxon>
        <taxon>Viridiplantae</taxon>
        <taxon>Streptophyta</taxon>
        <taxon>Embryophyta</taxon>
        <taxon>Tracheophyta</taxon>
        <taxon>Spermatophyta</taxon>
        <taxon>Magnoliopsida</taxon>
        <taxon>eudicotyledons</taxon>
        <taxon>Gunneridae</taxon>
        <taxon>Pentapetalae</taxon>
        <taxon>rosids</taxon>
        <taxon>fabids</taxon>
        <taxon>Malpighiales</taxon>
        <taxon>Euphorbiaceae</taxon>
        <taxon>Crotonoideae</taxon>
        <taxon>Manihoteae</taxon>
        <taxon>Manihot</taxon>
    </lineage>
</organism>
<dbReference type="Gramene" id="Manes.05G107700.1.v8.1">
    <property type="protein sequence ID" value="Manes.05G107700.1.v8.1.CDS"/>
    <property type="gene ID" value="Manes.05G107700.v8.1"/>
</dbReference>
<dbReference type="PANTHER" id="PTHR36730:SF1">
    <property type="entry name" value="CATHEPSIN PROPEPTIDE INHIBITOR DOMAIN-CONTAINING PROTEIN"/>
    <property type="match status" value="1"/>
</dbReference>
<dbReference type="STRING" id="3983.A0A251KVC6"/>
<reference evidence="1 2" key="1">
    <citation type="submission" date="2016-02" db="EMBL/GenBank/DDBJ databases">
        <title>WGS assembly of Manihot esculenta.</title>
        <authorList>
            <person name="Bredeson J.V."/>
            <person name="Prochnik S.E."/>
            <person name="Lyons J.B."/>
            <person name="Schmutz J."/>
            <person name="Grimwood J."/>
            <person name="Vrebalov J."/>
            <person name="Bart R.S."/>
            <person name="Amuge T."/>
            <person name="Ferguson M.E."/>
            <person name="Green R."/>
            <person name="Putnam N."/>
            <person name="Stites J."/>
            <person name="Rounsley S."/>
            <person name="Rokhsar D.S."/>
        </authorList>
    </citation>
    <scope>NUCLEOTIDE SEQUENCE [LARGE SCALE GENOMIC DNA]</scope>
    <source>
        <strain evidence="2">cv. AM560-2</strain>
        <tissue evidence="1">Leaf</tissue>
    </source>
</reference>
<evidence type="ECO:0000313" key="1">
    <source>
        <dbReference type="EMBL" id="OAY50095.1"/>
    </source>
</evidence>
<dbReference type="Proteomes" id="UP000091857">
    <property type="component" value="Chromosome 5"/>
</dbReference>
<sequence>MLNPGRMNTLFFQSPSQISSPETPNIIPQNKIQTVPNHKPRNVSWVSSLPSCQLILHKSLPLAVALLLSASPAKAGLMSGFSGLESIPGPQIPQIDFLNRFNEENQKKYAENDARFKSSPILKELLERSKQNKEKNRQQVLDKYCIRGAEWGVGDCSAEGMSPEEREKFISMLKEKAGMK</sequence>
<dbReference type="PANTHER" id="PTHR36730">
    <property type="entry name" value="OS03G0210700 PROTEIN"/>
    <property type="match status" value="1"/>
</dbReference>
<dbReference type="OrthoDB" id="2019425at2759"/>
<name>A0A251KVC6_MANES</name>
<dbReference type="AlphaFoldDB" id="A0A251KVC6"/>
<dbReference type="OMA" id="CSTEAMT"/>
<keyword evidence="2" id="KW-1185">Reference proteome</keyword>